<evidence type="ECO:0000313" key="2">
    <source>
        <dbReference type="Proteomes" id="UP001185092"/>
    </source>
</evidence>
<dbReference type="EMBL" id="JAVDQD010000005">
    <property type="protein sequence ID" value="MDR6240764.1"/>
    <property type="molecule type" value="Genomic_DNA"/>
</dbReference>
<organism evidence="1 2">
    <name type="scientific">Aureibacter tunicatorum</name>
    <dbReference type="NCBI Taxonomy" id="866807"/>
    <lineage>
        <taxon>Bacteria</taxon>
        <taxon>Pseudomonadati</taxon>
        <taxon>Bacteroidota</taxon>
        <taxon>Cytophagia</taxon>
        <taxon>Cytophagales</taxon>
        <taxon>Persicobacteraceae</taxon>
        <taxon>Aureibacter</taxon>
    </lineage>
</organism>
<gene>
    <name evidence="1" type="ORF">HNQ88_003840</name>
</gene>
<comment type="caution">
    <text evidence="1">The sequence shown here is derived from an EMBL/GenBank/DDBJ whole genome shotgun (WGS) entry which is preliminary data.</text>
</comment>
<accession>A0AAE3XRM8</accession>
<name>A0AAE3XRM8_9BACT</name>
<sequence>MELLLICALVGLAVIFKGSDRQLKYGKFTRKASVIKNGRAYYIEEAEFESYNDALHYYFKSVEDYVAEENPLDSSFDYYDWSFTILKFKMNIIEIRLFRSYKKIQFIRSEEQVDIENYLRDNPSLSVM</sequence>
<proteinExistence type="predicted"/>
<dbReference type="Proteomes" id="UP001185092">
    <property type="component" value="Unassembled WGS sequence"/>
</dbReference>
<protein>
    <submittedName>
        <fullName evidence="1">Regulation of enolase protein 1 (Concanavalin A-like superfamily)</fullName>
    </submittedName>
</protein>
<evidence type="ECO:0000313" key="1">
    <source>
        <dbReference type="EMBL" id="MDR6240764.1"/>
    </source>
</evidence>
<dbReference type="AlphaFoldDB" id="A0AAE3XRM8"/>
<reference evidence="1" key="1">
    <citation type="submission" date="2023-07" db="EMBL/GenBank/DDBJ databases">
        <title>Genomic Encyclopedia of Type Strains, Phase IV (KMG-IV): sequencing the most valuable type-strain genomes for metagenomic binning, comparative biology and taxonomic classification.</title>
        <authorList>
            <person name="Goeker M."/>
        </authorList>
    </citation>
    <scope>NUCLEOTIDE SEQUENCE</scope>
    <source>
        <strain evidence="1">DSM 26174</strain>
    </source>
</reference>
<keyword evidence="2" id="KW-1185">Reference proteome</keyword>
<dbReference type="RefSeq" id="WP_309940976.1">
    <property type="nucleotide sequence ID" value="NZ_AP025306.1"/>
</dbReference>